<accession>A0ABU4RG70</accession>
<evidence type="ECO:0000256" key="4">
    <source>
        <dbReference type="ARBA" id="ARBA00022692"/>
    </source>
</evidence>
<evidence type="ECO:0000256" key="9">
    <source>
        <dbReference type="SAM" id="SignalP"/>
    </source>
</evidence>
<dbReference type="EMBL" id="JAWXVI010000011">
    <property type="protein sequence ID" value="MDX6191597.1"/>
    <property type="molecule type" value="Genomic_DNA"/>
</dbReference>
<evidence type="ECO:0000256" key="7">
    <source>
        <dbReference type="ARBA" id="ARBA00023237"/>
    </source>
</evidence>
<dbReference type="PANTHER" id="PTHR30069">
    <property type="entry name" value="TONB-DEPENDENT OUTER MEMBRANE RECEPTOR"/>
    <property type="match status" value="1"/>
</dbReference>
<dbReference type="InterPro" id="IPR036942">
    <property type="entry name" value="Beta-barrel_TonB_sf"/>
</dbReference>
<keyword evidence="13" id="KW-1185">Reference proteome</keyword>
<sequence>MKITGILLLAVTMQVCATGMAQKVSLTFKNDKLLTVFREIEKQTNYSFVYGKEQLMKAQNITISIQNEKLETALELIFKNQPMTYMLEGNHVILKKRSDFANLSEIIQPIQLQISGKVTDENGLPLAGANVLLKGTKKTVLTQDDGSFEIQIPSYKSTLIVSFTGFISREIILSEGENAITVQLKEENKTLDEVVVVGYGSQKKGSLTGAVSSINGAALVKSSTPNVSNTLVGRVAGVIANNRSGRPGDDNATILIRGINSFGGGTGPLVVIDGIPDRDLSRMNPADIETVTVLKDASAAIYGVRSANGVILVTTKRGKLGKPTIQYDGSYGIQQLTRMTERVNSWQYMTYYNELNVNKGNAAPYAQADIDKYKAGNVPNYTSTDWMKAVFRQNAPQSTQSLSVSGGTEDVKYYLSGQYLNQESNFRNSDELFKQYNLRSNIDVKISNNLKVNFDLAGRRETRVYPSASVGSILHETVSMYPFIPDYYANGLPSAGIANGRNPVIMTSSAAGYDKIQNLILNPKIGFELKMPYVTKGFSVSGYAAFDYALRSEKRFTKPWDAYSYDKTTDTYNNQKASTAISSVTQDEFLSNENTYFFKAAYDRQFDKHEVNAFLGYEQTTNINKRTTAYRRDLLSDQLDQIFTGSTVAQDANGFEYQDGRESYLGRVAYNYDGKYFAEVSARYNGSFNFPTENRWGMFPALSLGWKISNEDFFKDNIKIVDQFKIRASWGKMGNDAIAQYLFMTRYQLNTIQEYNVYFGDYTQATNLYLSSTPNPNITWENQDTKDIGFDASFLDNKLKVGFDYFHYVRSDILAARSASVPQYTGLVLPPENIGKSQNHGVDIAVSYAGGTTDFKYNVGLNFTYAKSKVIFRDESPNIPEWQRSTGEAIDSWLVYKTNGIYRSQADVDASPHLEGAAPGDLWLKDIDNDGSITSNDKVRIPESATPKIVYGIPMGCQYKGFGLDILWTGQTMAKQMILPQAQGSIIAPPTWLYDGRYTAENPNAPYPRAFNSTDSRNNVPADFWLKDASFLRLKSLEVSYVLPKNILNKLGVTNFRFYVGGSNLFSIDKMKKYNVDPETNNTTGINYPQVRIYRFGLNIGL</sequence>
<comment type="similarity">
    <text evidence="8">Belongs to the TonB-dependent receptor family.</text>
</comment>
<evidence type="ECO:0000256" key="1">
    <source>
        <dbReference type="ARBA" id="ARBA00004571"/>
    </source>
</evidence>
<dbReference type="SUPFAM" id="SSF56935">
    <property type="entry name" value="Porins"/>
    <property type="match status" value="1"/>
</dbReference>
<dbReference type="RefSeq" id="WP_230002132.1">
    <property type="nucleotide sequence ID" value="NZ_CP087134.1"/>
</dbReference>
<name>A0ABU4RG70_9FLAO</name>
<dbReference type="Gene3D" id="3.55.50.30">
    <property type="match status" value="1"/>
</dbReference>
<dbReference type="InterPro" id="IPR039426">
    <property type="entry name" value="TonB-dep_rcpt-like"/>
</dbReference>
<dbReference type="SUPFAM" id="SSF49464">
    <property type="entry name" value="Carboxypeptidase regulatory domain-like"/>
    <property type="match status" value="1"/>
</dbReference>
<evidence type="ECO:0000259" key="10">
    <source>
        <dbReference type="Pfam" id="PF07715"/>
    </source>
</evidence>
<gene>
    <name evidence="12" type="ORF">SGQ83_19740</name>
</gene>
<evidence type="ECO:0000256" key="6">
    <source>
        <dbReference type="ARBA" id="ARBA00023136"/>
    </source>
</evidence>
<dbReference type="PROSITE" id="PS52016">
    <property type="entry name" value="TONB_DEPENDENT_REC_3"/>
    <property type="match status" value="1"/>
</dbReference>
<dbReference type="Gene3D" id="2.170.130.10">
    <property type="entry name" value="TonB-dependent receptor, plug domain"/>
    <property type="match status" value="1"/>
</dbReference>
<keyword evidence="3 8" id="KW-1134">Transmembrane beta strand</keyword>
<dbReference type="InterPro" id="IPR012910">
    <property type="entry name" value="Plug_dom"/>
</dbReference>
<keyword evidence="6 8" id="KW-0472">Membrane</keyword>
<evidence type="ECO:0000313" key="13">
    <source>
        <dbReference type="Proteomes" id="UP001273350"/>
    </source>
</evidence>
<feature type="chain" id="PRO_5046629681" evidence="9">
    <location>
        <begin position="18"/>
        <end position="1102"/>
    </location>
</feature>
<feature type="domain" description="TonB-dependent receptor plug" evidence="10">
    <location>
        <begin position="206"/>
        <end position="310"/>
    </location>
</feature>
<keyword evidence="5 9" id="KW-0732">Signal</keyword>
<feature type="signal peptide" evidence="9">
    <location>
        <begin position="1"/>
        <end position="17"/>
    </location>
</feature>
<evidence type="ECO:0000256" key="8">
    <source>
        <dbReference type="PROSITE-ProRule" id="PRU01360"/>
    </source>
</evidence>
<evidence type="ECO:0000256" key="3">
    <source>
        <dbReference type="ARBA" id="ARBA00022452"/>
    </source>
</evidence>
<organism evidence="12 13">
    <name type="scientific">Flavobacterium cupriresistens</name>
    <dbReference type="NCBI Taxonomy" id="2893885"/>
    <lineage>
        <taxon>Bacteria</taxon>
        <taxon>Pseudomonadati</taxon>
        <taxon>Bacteroidota</taxon>
        <taxon>Flavobacteriia</taxon>
        <taxon>Flavobacteriales</taxon>
        <taxon>Flavobacteriaceae</taxon>
        <taxon>Flavobacterium</taxon>
    </lineage>
</organism>
<evidence type="ECO:0000256" key="5">
    <source>
        <dbReference type="ARBA" id="ARBA00022729"/>
    </source>
</evidence>
<dbReference type="InterPro" id="IPR032508">
    <property type="entry name" value="FecR_C"/>
</dbReference>
<dbReference type="NCBIfam" id="TIGR04057">
    <property type="entry name" value="SusC_RagA_signa"/>
    <property type="match status" value="1"/>
</dbReference>
<dbReference type="InterPro" id="IPR023996">
    <property type="entry name" value="TonB-dep_OMP_SusC/RagA"/>
</dbReference>
<dbReference type="Pfam" id="PF16344">
    <property type="entry name" value="FecR_C"/>
    <property type="match status" value="1"/>
</dbReference>
<keyword evidence="4 8" id="KW-0812">Transmembrane</keyword>
<comment type="subcellular location">
    <subcellularLocation>
        <location evidence="1 8">Cell outer membrane</location>
        <topology evidence="1 8">Multi-pass membrane protein</topology>
    </subcellularLocation>
</comment>
<dbReference type="Gene3D" id="2.60.40.1120">
    <property type="entry name" value="Carboxypeptidase-like, regulatory domain"/>
    <property type="match status" value="1"/>
</dbReference>
<dbReference type="PANTHER" id="PTHR30069:SF29">
    <property type="entry name" value="HEMOGLOBIN AND HEMOGLOBIN-HAPTOGLOBIN-BINDING PROTEIN 1-RELATED"/>
    <property type="match status" value="1"/>
</dbReference>
<dbReference type="InterPro" id="IPR008969">
    <property type="entry name" value="CarboxyPept-like_regulatory"/>
</dbReference>
<dbReference type="Gene3D" id="2.40.170.20">
    <property type="entry name" value="TonB-dependent receptor, beta-barrel domain"/>
    <property type="match status" value="1"/>
</dbReference>
<dbReference type="Proteomes" id="UP001273350">
    <property type="component" value="Unassembled WGS sequence"/>
</dbReference>
<evidence type="ECO:0000259" key="11">
    <source>
        <dbReference type="Pfam" id="PF16344"/>
    </source>
</evidence>
<dbReference type="NCBIfam" id="TIGR04056">
    <property type="entry name" value="OMP_RagA_SusC"/>
    <property type="match status" value="1"/>
</dbReference>
<comment type="caution">
    <text evidence="12">The sequence shown here is derived from an EMBL/GenBank/DDBJ whole genome shotgun (WGS) entry which is preliminary data.</text>
</comment>
<keyword evidence="2 8" id="KW-0813">Transport</keyword>
<dbReference type="InterPro" id="IPR037066">
    <property type="entry name" value="Plug_dom_sf"/>
</dbReference>
<evidence type="ECO:0000313" key="12">
    <source>
        <dbReference type="EMBL" id="MDX6191597.1"/>
    </source>
</evidence>
<keyword evidence="7 8" id="KW-0998">Cell outer membrane</keyword>
<feature type="domain" description="Protein FecR C-terminal" evidence="11">
    <location>
        <begin position="26"/>
        <end position="94"/>
    </location>
</feature>
<dbReference type="Pfam" id="PF13715">
    <property type="entry name" value="CarbopepD_reg_2"/>
    <property type="match status" value="1"/>
</dbReference>
<evidence type="ECO:0000256" key="2">
    <source>
        <dbReference type="ARBA" id="ARBA00022448"/>
    </source>
</evidence>
<protein>
    <submittedName>
        <fullName evidence="12">SusC/RagA family TonB-linked outer membrane protein</fullName>
    </submittedName>
</protein>
<reference evidence="12 13" key="1">
    <citation type="submission" date="2023-11" db="EMBL/GenBank/DDBJ databases">
        <title>Unpublished Manusciprt.</title>
        <authorList>
            <person name="Saticioglu I.B."/>
            <person name="Ay H."/>
            <person name="Ajmi N."/>
            <person name="Altun S."/>
            <person name="Duman M."/>
        </authorList>
    </citation>
    <scope>NUCLEOTIDE SEQUENCE [LARGE SCALE GENOMIC DNA]</scope>
    <source>
        <strain evidence="12 13">Fl-318</strain>
    </source>
</reference>
<dbReference type="InterPro" id="IPR023997">
    <property type="entry name" value="TonB-dep_OMP_SusC/RagA_CS"/>
</dbReference>
<dbReference type="Pfam" id="PF07715">
    <property type="entry name" value="Plug"/>
    <property type="match status" value="1"/>
</dbReference>
<proteinExistence type="inferred from homology"/>